<proteinExistence type="predicted"/>
<name>A0A482VB06_ASBVE</name>
<dbReference type="AlphaFoldDB" id="A0A482VB06"/>
<dbReference type="Proteomes" id="UP000292052">
    <property type="component" value="Unassembled WGS sequence"/>
</dbReference>
<dbReference type="OrthoDB" id="10291602at2759"/>
<evidence type="ECO:0000313" key="2">
    <source>
        <dbReference type="Proteomes" id="UP000292052"/>
    </source>
</evidence>
<evidence type="ECO:0000313" key="1">
    <source>
        <dbReference type="EMBL" id="RZB40370.1"/>
    </source>
</evidence>
<dbReference type="EMBL" id="QDEB01119546">
    <property type="protein sequence ID" value="RZB40370.1"/>
    <property type="molecule type" value="Genomic_DNA"/>
</dbReference>
<gene>
    <name evidence="1" type="ORF">BDFB_014610</name>
</gene>
<accession>A0A482VB06</accession>
<reference evidence="1 2" key="1">
    <citation type="submission" date="2017-03" db="EMBL/GenBank/DDBJ databases">
        <title>Genome of the blue death feigning beetle - Asbolus verrucosus.</title>
        <authorList>
            <person name="Rider S.D."/>
        </authorList>
    </citation>
    <scope>NUCLEOTIDE SEQUENCE [LARGE SCALE GENOMIC DNA]</scope>
    <source>
        <strain evidence="1">Butters</strain>
        <tissue evidence="1">Head and leg muscle</tissue>
    </source>
</reference>
<keyword evidence="2" id="KW-1185">Reference proteome</keyword>
<protein>
    <submittedName>
        <fullName evidence="1">Uncharacterized protein</fullName>
    </submittedName>
</protein>
<organism evidence="1 2">
    <name type="scientific">Asbolus verrucosus</name>
    <name type="common">Desert ironclad beetle</name>
    <dbReference type="NCBI Taxonomy" id="1661398"/>
    <lineage>
        <taxon>Eukaryota</taxon>
        <taxon>Metazoa</taxon>
        <taxon>Ecdysozoa</taxon>
        <taxon>Arthropoda</taxon>
        <taxon>Hexapoda</taxon>
        <taxon>Insecta</taxon>
        <taxon>Pterygota</taxon>
        <taxon>Neoptera</taxon>
        <taxon>Endopterygota</taxon>
        <taxon>Coleoptera</taxon>
        <taxon>Polyphaga</taxon>
        <taxon>Cucujiformia</taxon>
        <taxon>Tenebrionidae</taxon>
        <taxon>Pimeliinae</taxon>
        <taxon>Asbolus</taxon>
    </lineage>
</organism>
<comment type="caution">
    <text evidence="1">The sequence shown here is derived from an EMBL/GenBank/DDBJ whole genome shotgun (WGS) entry which is preliminary data.</text>
</comment>
<sequence length="49" mass="5454">MKYQARPRVSGVQDGGLRGDVRVASYILGLGSIQIRSRPYPCQPYHPLP</sequence>